<dbReference type="AlphaFoldDB" id="A0AB39L0Y2"/>
<organism evidence="2">
    <name type="scientific">Sinomonas puerhi</name>
    <dbReference type="NCBI Taxonomy" id="3238584"/>
    <lineage>
        <taxon>Bacteria</taxon>
        <taxon>Bacillati</taxon>
        <taxon>Actinomycetota</taxon>
        <taxon>Actinomycetes</taxon>
        <taxon>Micrococcales</taxon>
        <taxon>Micrococcaceae</taxon>
        <taxon>Sinomonas</taxon>
    </lineage>
</organism>
<keyword evidence="1" id="KW-0812">Transmembrane</keyword>
<dbReference type="GO" id="GO:0016020">
    <property type="term" value="C:membrane"/>
    <property type="evidence" value="ECO:0007669"/>
    <property type="project" value="InterPro"/>
</dbReference>
<protein>
    <recommendedName>
        <fullName evidence="3">DUF2029 domain-containing protein</fullName>
    </recommendedName>
</protein>
<evidence type="ECO:0000256" key="1">
    <source>
        <dbReference type="SAM" id="Phobius"/>
    </source>
</evidence>
<dbReference type="RefSeq" id="WP_369044849.1">
    <property type="nucleotide sequence ID" value="NZ_CP163302.1"/>
</dbReference>
<gene>
    <name evidence="2" type="ORF">AB5L97_12085</name>
</gene>
<feature type="transmembrane region" description="Helical" evidence="1">
    <location>
        <begin position="180"/>
        <end position="196"/>
    </location>
</feature>
<dbReference type="GO" id="GO:0004376">
    <property type="term" value="F:GPI mannosyltransferase activity"/>
    <property type="evidence" value="ECO:0007669"/>
    <property type="project" value="InterPro"/>
</dbReference>
<sequence>MPAGRRYARPEVAVALLTALMMVGAYYSKMPCFGTETLGSLPFHNLDARVFGSMCYSDIQALWDGRHLGQHLLPYVHGGLSNGNTLAPGTLEYPVLSGLLVYVLALPASTQLQFFQISALFLGLCGILTSVFLARMVGWRSLWFALAPSLVLYSFLNWDLSVVLVTVAAILCVRRGTREGVLSGRWLAGAAVLLGVGGSLKFYPLMFAAPVALYVLFDSGVGNGMRRGVARGWAGLRWRGAGLFLALAASVFVAINLPFVLIDFQGWLSAYAFQWSRPIDATTQSIWYWGLRPLTDADSALQPALGQVSTAATALGLGVALASGLFRVAKGRQYPWLEVSAAMLSAYLVLNKVHSPQYVLWLLPFLVLLRVRAGWVIAYLIADVLVGTGWYFMLTGGSDIRTGLGAQMLVLGVWGRPALLVGLCFAYFSAGPAWLRRRPAEPVPALAPEPAPLRV</sequence>
<proteinExistence type="predicted"/>
<evidence type="ECO:0008006" key="3">
    <source>
        <dbReference type="Google" id="ProtNLM"/>
    </source>
</evidence>
<keyword evidence="1" id="KW-1133">Transmembrane helix</keyword>
<feature type="transmembrane region" description="Helical" evidence="1">
    <location>
        <begin position="304"/>
        <end position="322"/>
    </location>
</feature>
<feature type="transmembrane region" description="Helical" evidence="1">
    <location>
        <begin position="120"/>
        <end position="138"/>
    </location>
</feature>
<feature type="transmembrane region" description="Helical" evidence="1">
    <location>
        <begin position="242"/>
        <end position="262"/>
    </location>
</feature>
<dbReference type="GO" id="GO:0051751">
    <property type="term" value="F:alpha-1,4-mannosyltransferase activity"/>
    <property type="evidence" value="ECO:0007669"/>
    <property type="project" value="InterPro"/>
</dbReference>
<dbReference type="KEGG" id="spue:AB5L97_12085"/>
<name>A0AB39L0Y2_9MICC</name>
<feature type="transmembrane region" description="Helical" evidence="1">
    <location>
        <begin position="91"/>
        <end position="108"/>
    </location>
</feature>
<dbReference type="GO" id="GO:0006506">
    <property type="term" value="P:GPI anchor biosynthetic process"/>
    <property type="evidence" value="ECO:0007669"/>
    <property type="project" value="InterPro"/>
</dbReference>
<evidence type="ECO:0000313" key="2">
    <source>
        <dbReference type="EMBL" id="XDP44024.1"/>
    </source>
</evidence>
<dbReference type="InterPro" id="IPR007704">
    <property type="entry name" value="PIG-M"/>
</dbReference>
<feature type="transmembrane region" description="Helical" evidence="1">
    <location>
        <begin position="202"/>
        <end position="221"/>
    </location>
</feature>
<feature type="transmembrane region" description="Helical" evidence="1">
    <location>
        <begin position="12"/>
        <end position="28"/>
    </location>
</feature>
<accession>A0AB39L0Y2</accession>
<dbReference type="EMBL" id="CP163302">
    <property type="protein sequence ID" value="XDP44024.1"/>
    <property type="molecule type" value="Genomic_DNA"/>
</dbReference>
<reference evidence="2" key="1">
    <citation type="submission" date="2024-07" db="EMBL/GenBank/DDBJ databases">
        <authorList>
            <person name="fu j."/>
        </authorList>
    </citation>
    <scope>NUCLEOTIDE SEQUENCE</scope>
    <source>
        <strain evidence="2">P10A9</strain>
    </source>
</reference>
<feature type="transmembrane region" description="Helical" evidence="1">
    <location>
        <begin position="373"/>
        <end position="394"/>
    </location>
</feature>
<dbReference type="Pfam" id="PF05007">
    <property type="entry name" value="Mannosyl_trans"/>
    <property type="match status" value="1"/>
</dbReference>
<feature type="transmembrane region" description="Helical" evidence="1">
    <location>
        <begin position="150"/>
        <end position="173"/>
    </location>
</feature>
<keyword evidence="1" id="KW-0472">Membrane</keyword>
<feature type="transmembrane region" description="Helical" evidence="1">
    <location>
        <begin position="406"/>
        <end position="428"/>
    </location>
</feature>